<name>A0A2A2WRR3_9ACTN</name>
<dbReference type="Pfam" id="PF07100">
    <property type="entry name" value="ASRT"/>
    <property type="match status" value="1"/>
</dbReference>
<dbReference type="InterPro" id="IPR009794">
    <property type="entry name" value="ASRT"/>
</dbReference>
<dbReference type="PIRSF" id="PIRSF008711">
    <property type="entry name" value="UCP008711"/>
    <property type="match status" value="1"/>
</dbReference>
<evidence type="ECO:0000313" key="2">
    <source>
        <dbReference type="EMBL" id="PAY23845.1"/>
    </source>
</evidence>
<organism evidence="2 3">
    <name type="scientific">Dietzia natronolimnaea</name>
    <dbReference type="NCBI Taxonomy" id="161920"/>
    <lineage>
        <taxon>Bacteria</taxon>
        <taxon>Bacillati</taxon>
        <taxon>Actinomycetota</taxon>
        <taxon>Actinomycetes</taxon>
        <taxon>Mycobacteriales</taxon>
        <taxon>Dietziaceae</taxon>
        <taxon>Dietzia</taxon>
    </lineage>
</organism>
<dbReference type="EMBL" id="NTGA01000012">
    <property type="protein sequence ID" value="PAY23845.1"/>
    <property type="molecule type" value="Genomic_DNA"/>
</dbReference>
<sequence>MNQETGRTLWVFPGGNIPSTSTGPEPEYTSRDELCILNVCETDASLEMMIYHSDGDPVGPYPVQVAAQRVRHVRVNDLIDPQAVFLGEPYGVVIRSDVPVFVQVTRLDTRRGGLSGMTTMGFAPD</sequence>
<dbReference type="OrthoDB" id="512504at2"/>
<dbReference type="InterPro" id="IPR036698">
    <property type="entry name" value="TM1070-like_sf"/>
</dbReference>
<dbReference type="AlphaFoldDB" id="A0A2A2WRR3"/>
<dbReference type="SUPFAM" id="SSF89232">
    <property type="entry name" value="Hypothetical protein TM1070"/>
    <property type="match status" value="1"/>
</dbReference>
<accession>A0A2A2WRR3</accession>
<evidence type="ECO:0000256" key="1">
    <source>
        <dbReference type="SAM" id="MobiDB-lite"/>
    </source>
</evidence>
<gene>
    <name evidence="2" type="ORF">CEY15_06285</name>
</gene>
<dbReference type="Proteomes" id="UP000218810">
    <property type="component" value="Unassembled WGS sequence"/>
</dbReference>
<keyword evidence="3" id="KW-1185">Reference proteome</keyword>
<dbReference type="RefSeq" id="WP_095717740.1">
    <property type="nucleotide sequence ID" value="NZ_NTGA01000012.1"/>
</dbReference>
<protein>
    <submittedName>
        <fullName evidence="2">Sensory rhodopsin transducer</fullName>
    </submittedName>
</protein>
<proteinExistence type="predicted"/>
<dbReference type="Gene3D" id="2.60.290.11">
    <property type="entry name" value="TM1070-like"/>
    <property type="match status" value="1"/>
</dbReference>
<evidence type="ECO:0000313" key="3">
    <source>
        <dbReference type="Proteomes" id="UP000218810"/>
    </source>
</evidence>
<comment type="caution">
    <text evidence="2">The sequence shown here is derived from an EMBL/GenBank/DDBJ whole genome shotgun (WGS) entry which is preliminary data.</text>
</comment>
<feature type="region of interest" description="Disordered" evidence="1">
    <location>
        <begin position="1"/>
        <end position="27"/>
    </location>
</feature>
<reference evidence="3" key="1">
    <citation type="submission" date="2017-09" db="EMBL/GenBank/DDBJ databases">
        <authorList>
            <person name="Zhang Y."/>
            <person name="Huang X."/>
            <person name="Liu J."/>
            <person name="Lu L."/>
            <person name="Peng K."/>
        </authorList>
    </citation>
    <scope>NUCLEOTIDE SEQUENCE [LARGE SCALE GENOMIC DNA]</scope>
    <source>
        <strain evidence="3">S-XJ-1</strain>
    </source>
</reference>